<dbReference type="AlphaFoldDB" id="A0A9P5JZ00"/>
<accession>A0A9P5JZ00</accession>
<feature type="region of interest" description="Disordered" evidence="1">
    <location>
        <begin position="747"/>
        <end position="795"/>
    </location>
</feature>
<evidence type="ECO:0000313" key="5">
    <source>
        <dbReference type="Proteomes" id="UP000759537"/>
    </source>
</evidence>
<keyword evidence="2" id="KW-0812">Transmembrane</keyword>
<feature type="transmembrane region" description="Helical" evidence="2">
    <location>
        <begin position="204"/>
        <end position="225"/>
    </location>
</feature>
<keyword evidence="2" id="KW-0472">Membrane</keyword>
<feature type="compositionally biased region" description="Polar residues" evidence="1">
    <location>
        <begin position="841"/>
        <end position="857"/>
    </location>
</feature>
<evidence type="ECO:0000256" key="2">
    <source>
        <dbReference type="SAM" id="Phobius"/>
    </source>
</evidence>
<feature type="compositionally biased region" description="Polar residues" evidence="1">
    <location>
        <begin position="753"/>
        <end position="762"/>
    </location>
</feature>
<feature type="transmembrane region" description="Helical" evidence="2">
    <location>
        <begin position="136"/>
        <end position="161"/>
    </location>
</feature>
<feature type="transmembrane region" description="Helical" evidence="2">
    <location>
        <begin position="231"/>
        <end position="249"/>
    </location>
</feature>
<organism evidence="4 5">
    <name type="scientific">Russula ochroleuca</name>
    <dbReference type="NCBI Taxonomy" id="152965"/>
    <lineage>
        <taxon>Eukaryota</taxon>
        <taxon>Fungi</taxon>
        <taxon>Dikarya</taxon>
        <taxon>Basidiomycota</taxon>
        <taxon>Agaricomycotina</taxon>
        <taxon>Agaricomycetes</taxon>
        <taxon>Russulales</taxon>
        <taxon>Russulaceae</taxon>
        <taxon>Russula</taxon>
    </lineage>
</organism>
<evidence type="ECO:0000256" key="1">
    <source>
        <dbReference type="SAM" id="MobiDB-lite"/>
    </source>
</evidence>
<feature type="transmembrane region" description="Helical" evidence="2">
    <location>
        <begin position="261"/>
        <end position="281"/>
    </location>
</feature>
<name>A0A9P5JZ00_9AGAM</name>
<dbReference type="Proteomes" id="UP000759537">
    <property type="component" value="Unassembled WGS sequence"/>
</dbReference>
<proteinExistence type="predicted"/>
<feature type="region of interest" description="Disordered" evidence="1">
    <location>
        <begin position="1"/>
        <end position="35"/>
    </location>
</feature>
<feature type="transmembrane region" description="Helical" evidence="2">
    <location>
        <begin position="67"/>
        <end position="89"/>
    </location>
</feature>
<feature type="domain" description="DUF6535" evidence="3">
    <location>
        <begin position="47"/>
        <end position="226"/>
    </location>
</feature>
<comment type="caution">
    <text evidence="4">The sequence shown here is derived from an EMBL/GenBank/DDBJ whole genome shotgun (WGS) entry which is preliminary data.</text>
</comment>
<dbReference type="EMBL" id="WHVB01000023">
    <property type="protein sequence ID" value="KAF8471456.1"/>
    <property type="molecule type" value="Genomic_DNA"/>
</dbReference>
<gene>
    <name evidence="4" type="ORF">DFH94DRAFT_202543</name>
</gene>
<keyword evidence="5" id="KW-1185">Reference proteome</keyword>
<dbReference type="Pfam" id="PF20153">
    <property type="entry name" value="DUF6535"/>
    <property type="match status" value="1"/>
</dbReference>
<dbReference type="InterPro" id="IPR045338">
    <property type="entry name" value="DUF6535"/>
</dbReference>
<evidence type="ECO:0000259" key="3">
    <source>
        <dbReference type="Pfam" id="PF20153"/>
    </source>
</evidence>
<feature type="region of interest" description="Disordered" evidence="1">
    <location>
        <begin position="706"/>
        <end position="733"/>
    </location>
</feature>
<protein>
    <recommendedName>
        <fullName evidence="3">DUF6535 domain-containing protein</fullName>
    </recommendedName>
</protein>
<keyword evidence="2" id="KW-1133">Transmembrane helix</keyword>
<dbReference type="OrthoDB" id="3219854at2759"/>
<sequence length="857" mass="94704">MFQAERNPADIETGRTGVYFGSPHSASNQPSQAGSNFANGSEPLFSIYSNIAEKEDNKMVERWQRDALGILIFTGFFSIVVGILVTMSVQDLRPRSQDDSAFYLQNIYQLLANPNVYNAFTPPPVATPPAFSPPRYAVWVNSLWFLSLAISLTSALLATLLHQWTRRYVTITQPIQCSPHKRARIRAFFADGVDKLHLPWIIEALPILLHLSLSLFLAGLLIFLFNVNQTAFNAVVGWVALSAGVYACITFMPIFRYDSPFYAPLSSTAWLLYAGTLYAVFRVLSFVPRSHNFRDLKNRYRGWVFGGVEKAAEDTASDRSSKVDGRILEWTIGALFEDDVTERFFGAIPGFCDSQVTQTPLPFHLQSQIRQVMDGFLDRTFSSGSVSESAKISRLTICLNAAAVLVPSFVGRILEQIFDGRWHGVPQSFKMAYALRRWCDNRDELAAQSARSIIAGIIAVQRRDDRWIALAEEQFGLPDRVFRDNIPHGDSVLLIILLHVTHNLFHSAVHSVPAHWDSKVLRVLSQFDIHNTLPQLQHDFCALWNEIVEAHNTRPDGAFVSVLRKIHRLYITLHEGTYSPLTGFPTSTAHGDDIVREPSSYPLCNVVSHTSVPLPHFHTSAVSFTAVPPHLDPALAHMSPFTGHSVPHFPPPNWGTTDRLTAESSFSGVSDAQQRPVFLAASGRPVSLESQALSITSLDIAAADATQGDPDISTGSLTHPIPRPISRDASRRSEELTIVVSPVASDSARQPIPISTVSQSSPADLPLNLESPHPQSEEIPRPPGSPSSPSLLADPHLASDLDSQIIRIPTAQHDTRDVDSSTRIESFRQLRLSAVADPDISESTSLPEENGRNSNQS</sequence>
<reference evidence="4" key="2">
    <citation type="journal article" date="2020" name="Nat. Commun.">
        <title>Large-scale genome sequencing of mycorrhizal fungi provides insights into the early evolution of symbiotic traits.</title>
        <authorList>
            <person name="Miyauchi S."/>
            <person name="Kiss E."/>
            <person name="Kuo A."/>
            <person name="Drula E."/>
            <person name="Kohler A."/>
            <person name="Sanchez-Garcia M."/>
            <person name="Morin E."/>
            <person name="Andreopoulos B."/>
            <person name="Barry K.W."/>
            <person name="Bonito G."/>
            <person name="Buee M."/>
            <person name="Carver A."/>
            <person name="Chen C."/>
            <person name="Cichocki N."/>
            <person name="Clum A."/>
            <person name="Culley D."/>
            <person name="Crous P.W."/>
            <person name="Fauchery L."/>
            <person name="Girlanda M."/>
            <person name="Hayes R.D."/>
            <person name="Keri Z."/>
            <person name="LaButti K."/>
            <person name="Lipzen A."/>
            <person name="Lombard V."/>
            <person name="Magnuson J."/>
            <person name="Maillard F."/>
            <person name="Murat C."/>
            <person name="Nolan M."/>
            <person name="Ohm R.A."/>
            <person name="Pangilinan J."/>
            <person name="Pereira M.F."/>
            <person name="Perotto S."/>
            <person name="Peter M."/>
            <person name="Pfister S."/>
            <person name="Riley R."/>
            <person name="Sitrit Y."/>
            <person name="Stielow J.B."/>
            <person name="Szollosi G."/>
            <person name="Zifcakova L."/>
            <person name="Stursova M."/>
            <person name="Spatafora J.W."/>
            <person name="Tedersoo L."/>
            <person name="Vaario L.M."/>
            <person name="Yamada A."/>
            <person name="Yan M."/>
            <person name="Wang P."/>
            <person name="Xu J."/>
            <person name="Bruns T."/>
            <person name="Baldrian P."/>
            <person name="Vilgalys R."/>
            <person name="Dunand C."/>
            <person name="Henrissat B."/>
            <person name="Grigoriev I.V."/>
            <person name="Hibbett D."/>
            <person name="Nagy L.G."/>
            <person name="Martin F.M."/>
        </authorList>
    </citation>
    <scope>NUCLEOTIDE SEQUENCE</scope>
    <source>
        <strain evidence="4">Prilba</strain>
    </source>
</reference>
<evidence type="ECO:0000313" key="4">
    <source>
        <dbReference type="EMBL" id="KAF8471456.1"/>
    </source>
</evidence>
<feature type="region of interest" description="Disordered" evidence="1">
    <location>
        <begin position="833"/>
        <end position="857"/>
    </location>
</feature>
<feature type="compositionally biased region" description="Polar residues" evidence="1">
    <location>
        <begin position="24"/>
        <end position="35"/>
    </location>
</feature>
<reference evidence="4" key="1">
    <citation type="submission" date="2019-10" db="EMBL/GenBank/DDBJ databases">
        <authorList>
            <consortium name="DOE Joint Genome Institute"/>
            <person name="Kuo A."/>
            <person name="Miyauchi S."/>
            <person name="Kiss E."/>
            <person name="Drula E."/>
            <person name="Kohler A."/>
            <person name="Sanchez-Garcia M."/>
            <person name="Andreopoulos B."/>
            <person name="Barry K.W."/>
            <person name="Bonito G."/>
            <person name="Buee M."/>
            <person name="Carver A."/>
            <person name="Chen C."/>
            <person name="Cichocki N."/>
            <person name="Clum A."/>
            <person name="Culley D."/>
            <person name="Crous P.W."/>
            <person name="Fauchery L."/>
            <person name="Girlanda M."/>
            <person name="Hayes R."/>
            <person name="Keri Z."/>
            <person name="LaButti K."/>
            <person name="Lipzen A."/>
            <person name="Lombard V."/>
            <person name="Magnuson J."/>
            <person name="Maillard F."/>
            <person name="Morin E."/>
            <person name="Murat C."/>
            <person name="Nolan M."/>
            <person name="Ohm R."/>
            <person name="Pangilinan J."/>
            <person name="Pereira M."/>
            <person name="Perotto S."/>
            <person name="Peter M."/>
            <person name="Riley R."/>
            <person name="Sitrit Y."/>
            <person name="Stielow B."/>
            <person name="Szollosi G."/>
            <person name="Zifcakova L."/>
            <person name="Stursova M."/>
            <person name="Spatafora J.W."/>
            <person name="Tedersoo L."/>
            <person name="Vaario L.-M."/>
            <person name="Yamada A."/>
            <person name="Yan M."/>
            <person name="Wang P."/>
            <person name="Xu J."/>
            <person name="Bruns T."/>
            <person name="Baldrian P."/>
            <person name="Vilgalys R."/>
            <person name="Henrissat B."/>
            <person name="Grigoriev I.V."/>
            <person name="Hibbett D."/>
            <person name="Nagy L.G."/>
            <person name="Martin F.M."/>
        </authorList>
    </citation>
    <scope>NUCLEOTIDE SEQUENCE</scope>
    <source>
        <strain evidence="4">Prilba</strain>
    </source>
</reference>